<protein>
    <recommendedName>
        <fullName evidence="1">SAV-6107-like HEPN domain-containing protein</fullName>
    </recommendedName>
</protein>
<proteinExistence type="predicted"/>
<gene>
    <name evidence="2" type="ORF">ATK06_1501</name>
</gene>
<feature type="domain" description="SAV-6107-like HEPN" evidence="1">
    <location>
        <begin position="45"/>
        <end position="132"/>
    </location>
</feature>
<dbReference type="STRING" id="1724.GCA_001044175_01208"/>
<dbReference type="EMBL" id="PDJF01000001">
    <property type="protein sequence ID" value="PFG28391.1"/>
    <property type="molecule type" value="Genomic_DNA"/>
</dbReference>
<evidence type="ECO:0000313" key="2">
    <source>
        <dbReference type="EMBL" id="PFG28391.1"/>
    </source>
</evidence>
<keyword evidence="3" id="KW-1185">Reference proteome</keyword>
<reference evidence="2 3" key="1">
    <citation type="submission" date="2017-10" db="EMBL/GenBank/DDBJ databases">
        <title>Sequencing the genomes of 1000 actinobacteria strains.</title>
        <authorList>
            <person name="Klenk H.-P."/>
        </authorList>
    </citation>
    <scope>NUCLEOTIDE SEQUENCE [LARGE SCALE GENOMIC DNA]</scope>
    <source>
        <strain evidence="2 3">DSM 20688</strain>
    </source>
</reference>
<evidence type="ECO:0000259" key="1">
    <source>
        <dbReference type="Pfam" id="PF18726"/>
    </source>
</evidence>
<name>A0A2A9DPU7_9CORY</name>
<sequence length="142" mass="15460">MAMGHVISATSRYTLPAKGRGHLIARAEVLLGQARDAYSAGRMGEAVEFAYQAALRTAGAWVADSSVGKRKRKPRGAWAQLELVGGEAVQWAQRFAADSARRSRLLSGIDHDPDREWVEALVTDAERFYANVAMDQMWGAAA</sequence>
<evidence type="ECO:0000313" key="3">
    <source>
        <dbReference type="Proteomes" id="UP000221653"/>
    </source>
</evidence>
<dbReference type="Proteomes" id="UP000221653">
    <property type="component" value="Unassembled WGS sequence"/>
</dbReference>
<organism evidence="2 3">
    <name type="scientific">Corynebacterium renale</name>
    <dbReference type="NCBI Taxonomy" id="1724"/>
    <lineage>
        <taxon>Bacteria</taxon>
        <taxon>Bacillati</taxon>
        <taxon>Actinomycetota</taxon>
        <taxon>Actinomycetes</taxon>
        <taxon>Mycobacteriales</taxon>
        <taxon>Corynebacteriaceae</taxon>
        <taxon>Corynebacterium</taxon>
    </lineage>
</organism>
<dbReference type="AlphaFoldDB" id="A0A2A9DPU7"/>
<accession>A0A2A9DPU7</accession>
<dbReference type="InterPro" id="IPR040891">
    <property type="entry name" value="HEPN_SAV_6107"/>
</dbReference>
<comment type="caution">
    <text evidence="2">The sequence shown here is derived from an EMBL/GenBank/DDBJ whole genome shotgun (WGS) entry which is preliminary data.</text>
</comment>
<dbReference type="Pfam" id="PF18726">
    <property type="entry name" value="HEPN_SAV_6107"/>
    <property type="match status" value="1"/>
</dbReference>